<protein>
    <submittedName>
        <fullName evidence="1">Uncharacterized protein</fullName>
    </submittedName>
</protein>
<sequence length="18" mass="1915">MSGKGVAGLHMHTCFDHS</sequence>
<organism evidence="1">
    <name type="scientific">Arundo donax</name>
    <name type="common">Giant reed</name>
    <name type="synonym">Donax arundinaceus</name>
    <dbReference type="NCBI Taxonomy" id="35708"/>
    <lineage>
        <taxon>Eukaryota</taxon>
        <taxon>Viridiplantae</taxon>
        <taxon>Streptophyta</taxon>
        <taxon>Embryophyta</taxon>
        <taxon>Tracheophyta</taxon>
        <taxon>Spermatophyta</taxon>
        <taxon>Magnoliopsida</taxon>
        <taxon>Liliopsida</taxon>
        <taxon>Poales</taxon>
        <taxon>Poaceae</taxon>
        <taxon>PACMAD clade</taxon>
        <taxon>Arundinoideae</taxon>
        <taxon>Arundineae</taxon>
        <taxon>Arundo</taxon>
    </lineage>
</organism>
<reference evidence="1" key="2">
    <citation type="journal article" date="2015" name="Data Brief">
        <title>Shoot transcriptome of the giant reed, Arundo donax.</title>
        <authorList>
            <person name="Barrero R.A."/>
            <person name="Guerrero F.D."/>
            <person name="Moolhuijzen P."/>
            <person name="Goolsby J.A."/>
            <person name="Tidwell J."/>
            <person name="Bellgard S.E."/>
            <person name="Bellgard M.I."/>
        </authorList>
    </citation>
    <scope>NUCLEOTIDE SEQUENCE</scope>
    <source>
        <tissue evidence="1">Shoot tissue taken approximately 20 cm above the soil surface</tissue>
    </source>
</reference>
<name>A0A0A9EJH9_ARUDO</name>
<evidence type="ECO:0000313" key="1">
    <source>
        <dbReference type="EMBL" id="JAD99128.1"/>
    </source>
</evidence>
<proteinExistence type="predicted"/>
<accession>A0A0A9EJH9</accession>
<dbReference type="AlphaFoldDB" id="A0A0A9EJH9"/>
<reference evidence="1" key="1">
    <citation type="submission" date="2014-09" db="EMBL/GenBank/DDBJ databases">
        <authorList>
            <person name="Magalhaes I.L.F."/>
            <person name="Oliveira U."/>
            <person name="Santos F.R."/>
            <person name="Vidigal T.H.D.A."/>
            <person name="Brescovit A.D."/>
            <person name="Santos A.J."/>
        </authorList>
    </citation>
    <scope>NUCLEOTIDE SEQUENCE</scope>
    <source>
        <tissue evidence="1">Shoot tissue taken approximately 20 cm above the soil surface</tissue>
    </source>
</reference>
<dbReference type="EMBL" id="GBRH01198767">
    <property type="protein sequence ID" value="JAD99128.1"/>
    <property type="molecule type" value="Transcribed_RNA"/>
</dbReference>